<name>A0AAV4XGE0_CAEEX</name>
<organism evidence="1 2">
    <name type="scientific">Caerostris extrusa</name>
    <name type="common">Bark spider</name>
    <name type="synonym">Caerostris bankana</name>
    <dbReference type="NCBI Taxonomy" id="172846"/>
    <lineage>
        <taxon>Eukaryota</taxon>
        <taxon>Metazoa</taxon>
        <taxon>Ecdysozoa</taxon>
        <taxon>Arthropoda</taxon>
        <taxon>Chelicerata</taxon>
        <taxon>Arachnida</taxon>
        <taxon>Araneae</taxon>
        <taxon>Araneomorphae</taxon>
        <taxon>Entelegynae</taxon>
        <taxon>Araneoidea</taxon>
        <taxon>Araneidae</taxon>
        <taxon>Caerostris</taxon>
    </lineage>
</organism>
<accession>A0AAV4XGE0</accession>
<reference evidence="1 2" key="1">
    <citation type="submission" date="2021-06" db="EMBL/GenBank/DDBJ databases">
        <title>Caerostris extrusa draft genome.</title>
        <authorList>
            <person name="Kono N."/>
            <person name="Arakawa K."/>
        </authorList>
    </citation>
    <scope>NUCLEOTIDE SEQUENCE [LARGE SCALE GENOMIC DNA]</scope>
</reference>
<dbReference type="Proteomes" id="UP001054945">
    <property type="component" value="Unassembled WGS sequence"/>
</dbReference>
<evidence type="ECO:0000313" key="2">
    <source>
        <dbReference type="Proteomes" id="UP001054945"/>
    </source>
</evidence>
<proteinExistence type="predicted"/>
<sequence>MVEEASLEVGSQAHTLSEIRGKSIFVRQRIMTFFEKGITLTVWRIAPIRRSFIFGTDNRSACVKYSRLLLQKLKRLGQKHRCLNCSFINVIYFLSEFVKCTSSGMSCGIYEMNRRCSMDELALQNEAFRMEHIFHPPGVKFGDHVSSAETWGDAWTCKRASEWPHLSGTHLFSEKWSIHNDSKMHSILYFTSAS</sequence>
<keyword evidence="2" id="KW-1185">Reference proteome</keyword>
<gene>
    <name evidence="1" type="ORF">CEXT_370801</name>
</gene>
<evidence type="ECO:0000313" key="1">
    <source>
        <dbReference type="EMBL" id="GIY93714.1"/>
    </source>
</evidence>
<protein>
    <submittedName>
        <fullName evidence="1">Uncharacterized protein</fullName>
    </submittedName>
</protein>
<dbReference type="EMBL" id="BPLR01017696">
    <property type="protein sequence ID" value="GIY93714.1"/>
    <property type="molecule type" value="Genomic_DNA"/>
</dbReference>
<dbReference type="AlphaFoldDB" id="A0AAV4XGE0"/>
<comment type="caution">
    <text evidence="1">The sequence shown here is derived from an EMBL/GenBank/DDBJ whole genome shotgun (WGS) entry which is preliminary data.</text>
</comment>